<feature type="non-terminal residue" evidence="2">
    <location>
        <position position="224"/>
    </location>
</feature>
<sequence length="224" mass="25068">MTGRFMTLTAFGGQPSPMDSLLRLRTYGFKIRFNTNAEGKVDWAGDTLLYGHVKFTVPELRSMIHGLVETARLELMQDLLLLDMDEDGQVKEGSTTAPAICWDSLVDNPAEMKAGWNLFKDSRNTFGGVDGKEWLSGRMVREQRLRRRFINSIAKDTAAPDGYGIAWRIAQVRRYQKAGKSFRQKLLVLAHMTGGMPARGTEIVSVQYMNSPNGEGRGLFVEDG</sequence>
<name>A0A9P4SF85_9PEZI</name>
<dbReference type="OrthoDB" id="5425274at2759"/>
<keyword evidence="3" id="KW-1185">Reference proteome</keyword>
<gene>
    <name evidence="2" type="ORF">M501DRAFT_917198</name>
    <name evidence="1" type="ORF">M501DRAFT_919445</name>
</gene>
<evidence type="ECO:0000313" key="3">
    <source>
        <dbReference type="Proteomes" id="UP000799429"/>
    </source>
</evidence>
<reference evidence="2" key="1">
    <citation type="journal article" date="2020" name="Stud. Mycol.">
        <title>101 Dothideomycetes genomes: a test case for predicting lifestyles and emergence of pathogens.</title>
        <authorList>
            <person name="Haridas S."/>
            <person name="Albert R."/>
            <person name="Binder M."/>
            <person name="Bloem J."/>
            <person name="Labutti K."/>
            <person name="Salamov A."/>
            <person name="Andreopoulos B."/>
            <person name="Baker S."/>
            <person name="Barry K."/>
            <person name="Bills G."/>
            <person name="Bluhm B."/>
            <person name="Cannon C."/>
            <person name="Castanera R."/>
            <person name="Culley D."/>
            <person name="Daum C."/>
            <person name="Ezra D."/>
            <person name="Gonzalez J."/>
            <person name="Henrissat B."/>
            <person name="Kuo A."/>
            <person name="Liang C."/>
            <person name="Lipzen A."/>
            <person name="Lutzoni F."/>
            <person name="Magnuson J."/>
            <person name="Mondo S."/>
            <person name="Nolan M."/>
            <person name="Ohm R."/>
            <person name="Pangilinan J."/>
            <person name="Park H.-J."/>
            <person name="Ramirez L."/>
            <person name="Alfaro M."/>
            <person name="Sun H."/>
            <person name="Tritt A."/>
            <person name="Yoshinaga Y."/>
            <person name="Zwiers L.-H."/>
            <person name="Turgeon B."/>
            <person name="Goodwin S."/>
            <person name="Spatafora J."/>
            <person name="Crous P."/>
            <person name="Grigoriev I."/>
        </authorList>
    </citation>
    <scope>NUCLEOTIDE SEQUENCE</scope>
    <source>
        <strain evidence="2">CBS 101060</strain>
    </source>
</reference>
<dbReference type="Proteomes" id="UP000799429">
    <property type="component" value="Unassembled WGS sequence"/>
</dbReference>
<dbReference type="EMBL" id="MU006107">
    <property type="protein sequence ID" value="KAF2835755.1"/>
    <property type="molecule type" value="Genomic_DNA"/>
</dbReference>
<accession>A0A9P4SF85</accession>
<comment type="caution">
    <text evidence="2">The sequence shown here is derived from an EMBL/GenBank/DDBJ whole genome shotgun (WGS) entry which is preliminary data.</text>
</comment>
<protein>
    <submittedName>
        <fullName evidence="2">Uncharacterized protein</fullName>
    </submittedName>
</protein>
<evidence type="ECO:0000313" key="1">
    <source>
        <dbReference type="EMBL" id="KAF2835755.1"/>
    </source>
</evidence>
<organism evidence="2 3">
    <name type="scientific">Patellaria atrata CBS 101060</name>
    <dbReference type="NCBI Taxonomy" id="1346257"/>
    <lineage>
        <taxon>Eukaryota</taxon>
        <taxon>Fungi</taxon>
        <taxon>Dikarya</taxon>
        <taxon>Ascomycota</taxon>
        <taxon>Pezizomycotina</taxon>
        <taxon>Dothideomycetes</taxon>
        <taxon>Dothideomycetes incertae sedis</taxon>
        <taxon>Patellariales</taxon>
        <taxon>Patellariaceae</taxon>
        <taxon>Patellaria</taxon>
    </lineage>
</organism>
<dbReference type="EMBL" id="MU006091">
    <property type="protein sequence ID" value="KAF2841771.1"/>
    <property type="molecule type" value="Genomic_DNA"/>
</dbReference>
<proteinExistence type="predicted"/>
<evidence type="ECO:0000313" key="2">
    <source>
        <dbReference type="EMBL" id="KAF2841771.1"/>
    </source>
</evidence>
<dbReference type="AlphaFoldDB" id="A0A9P4SF85"/>